<accession>A0A841E790</accession>
<dbReference type="InterPro" id="IPR036890">
    <property type="entry name" value="HATPase_C_sf"/>
</dbReference>
<feature type="compositionally biased region" description="Low complexity" evidence="2">
    <location>
        <begin position="167"/>
        <end position="180"/>
    </location>
</feature>
<organism evidence="4 5">
    <name type="scientific">Streptomonospora salina</name>
    <dbReference type="NCBI Taxonomy" id="104205"/>
    <lineage>
        <taxon>Bacteria</taxon>
        <taxon>Bacillati</taxon>
        <taxon>Actinomycetota</taxon>
        <taxon>Actinomycetes</taxon>
        <taxon>Streptosporangiales</taxon>
        <taxon>Nocardiopsidaceae</taxon>
        <taxon>Streptomonospora</taxon>
    </lineage>
</organism>
<comment type="caution">
    <text evidence="4">The sequence shown here is derived from an EMBL/GenBank/DDBJ whole genome shotgun (WGS) entry which is preliminary data.</text>
</comment>
<reference evidence="4 5" key="1">
    <citation type="submission" date="2020-08" db="EMBL/GenBank/DDBJ databases">
        <title>Sequencing the genomes of 1000 actinobacteria strains.</title>
        <authorList>
            <person name="Klenk H.-P."/>
        </authorList>
    </citation>
    <scope>NUCLEOTIDE SEQUENCE [LARGE SCALE GENOMIC DNA]</scope>
    <source>
        <strain evidence="4 5">DSM 44593</strain>
    </source>
</reference>
<evidence type="ECO:0000313" key="5">
    <source>
        <dbReference type="Proteomes" id="UP000578077"/>
    </source>
</evidence>
<evidence type="ECO:0000256" key="2">
    <source>
        <dbReference type="SAM" id="MobiDB-lite"/>
    </source>
</evidence>
<dbReference type="AlphaFoldDB" id="A0A841E790"/>
<keyword evidence="1" id="KW-0723">Serine/threonine-protein kinase</keyword>
<evidence type="ECO:0000313" key="4">
    <source>
        <dbReference type="EMBL" id="MBB5998876.1"/>
    </source>
</evidence>
<dbReference type="Gene3D" id="3.30.565.10">
    <property type="entry name" value="Histidine kinase-like ATPase, C-terminal domain"/>
    <property type="match status" value="1"/>
</dbReference>
<keyword evidence="5" id="KW-1185">Reference proteome</keyword>
<proteinExistence type="predicted"/>
<dbReference type="InterPro" id="IPR003594">
    <property type="entry name" value="HATPase_dom"/>
</dbReference>
<dbReference type="InterPro" id="IPR050267">
    <property type="entry name" value="Anti-sigma-factor_SerPK"/>
</dbReference>
<gene>
    <name evidence="4" type="ORF">HNR25_002627</name>
</gene>
<dbReference type="SUPFAM" id="SSF55874">
    <property type="entry name" value="ATPase domain of HSP90 chaperone/DNA topoisomerase II/histidine kinase"/>
    <property type="match status" value="1"/>
</dbReference>
<sequence>MSRVVLLRHAASSVTSARRGLCSDLRACGVAADTVDDAAIVLSELLSNALRHAAPLPEPFPSECVRVSWDVGGAAAAEARDGWLEVAVCDGGAQTLPRLARPSVSALGGRGLGIVENIAAKWGTEVDDRVTTVWAVLEAAVPPGRCVPGTRERTPGSSGAYGGDGGARVAAAPRQQAASA</sequence>
<name>A0A841E790_9ACTN</name>
<feature type="region of interest" description="Disordered" evidence="2">
    <location>
        <begin position="147"/>
        <end position="180"/>
    </location>
</feature>
<dbReference type="Proteomes" id="UP000578077">
    <property type="component" value="Unassembled WGS sequence"/>
</dbReference>
<dbReference type="GO" id="GO:0004674">
    <property type="term" value="F:protein serine/threonine kinase activity"/>
    <property type="evidence" value="ECO:0007669"/>
    <property type="project" value="UniProtKB-KW"/>
</dbReference>
<dbReference type="CDD" id="cd16936">
    <property type="entry name" value="HATPase_RsbW-like"/>
    <property type="match status" value="1"/>
</dbReference>
<dbReference type="EMBL" id="JACHLY010000001">
    <property type="protein sequence ID" value="MBB5998876.1"/>
    <property type="molecule type" value="Genomic_DNA"/>
</dbReference>
<protein>
    <submittedName>
        <fullName evidence="4">Anti-sigma regulatory factor (Ser/Thr protein kinase)</fullName>
    </submittedName>
</protein>
<keyword evidence="1" id="KW-0418">Kinase</keyword>
<dbReference type="Pfam" id="PF13581">
    <property type="entry name" value="HATPase_c_2"/>
    <property type="match status" value="1"/>
</dbReference>
<evidence type="ECO:0000256" key="1">
    <source>
        <dbReference type="ARBA" id="ARBA00022527"/>
    </source>
</evidence>
<dbReference type="PANTHER" id="PTHR35526">
    <property type="entry name" value="ANTI-SIGMA-F FACTOR RSBW-RELATED"/>
    <property type="match status" value="1"/>
</dbReference>
<dbReference type="RefSeq" id="WP_184635425.1">
    <property type="nucleotide sequence ID" value="NZ_BAABKT010000043.1"/>
</dbReference>
<evidence type="ECO:0000259" key="3">
    <source>
        <dbReference type="Pfam" id="PF13581"/>
    </source>
</evidence>
<dbReference type="PANTHER" id="PTHR35526:SF3">
    <property type="entry name" value="ANTI-SIGMA-F FACTOR RSBW"/>
    <property type="match status" value="1"/>
</dbReference>
<feature type="domain" description="Histidine kinase/HSP90-like ATPase" evidence="3">
    <location>
        <begin position="12"/>
        <end position="135"/>
    </location>
</feature>
<keyword evidence="1" id="KW-0808">Transferase</keyword>